<dbReference type="FunFam" id="1.10.287.1080:FF:000002">
    <property type="entry name" value="Histidine biosynthesis bifunctional protein HisIE"/>
    <property type="match status" value="1"/>
</dbReference>
<evidence type="ECO:0000256" key="17">
    <source>
        <dbReference type="ARBA" id="ARBA00023268"/>
    </source>
</evidence>
<dbReference type="GO" id="GO:0005829">
    <property type="term" value="C:cytosol"/>
    <property type="evidence" value="ECO:0007669"/>
    <property type="project" value="TreeGrafter"/>
</dbReference>
<keyword evidence="23" id="KW-1185">Reference proteome</keyword>
<evidence type="ECO:0000313" key="22">
    <source>
        <dbReference type="EMBL" id="PGH28147.1"/>
    </source>
</evidence>
<evidence type="ECO:0000256" key="3">
    <source>
        <dbReference type="ARBA" id="ARBA00001947"/>
    </source>
</evidence>
<dbReference type="EMBL" id="PDNA01000001">
    <property type="protein sequence ID" value="PGH28147.1"/>
    <property type="molecule type" value="Genomic_DNA"/>
</dbReference>
<proteinExistence type="inferred from homology"/>
<dbReference type="GO" id="GO:0004399">
    <property type="term" value="F:histidinol dehydrogenase activity"/>
    <property type="evidence" value="ECO:0007669"/>
    <property type="project" value="UniProtKB-UniRule"/>
</dbReference>
<dbReference type="AlphaFoldDB" id="A0A2B7Z5L9"/>
<comment type="pathway">
    <text evidence="6">Amino-acid biosynthesis; L-histidine biosynthesis; L-histidine from 5-phospho-alpha-D-ribose 1-diphosphate: step 2/9.</text>
</comment>
<comment type="pathway">
    <text evidence="4">Amino-acid biosynthesis; L-histidine biosynthesis; L-histidine from 5-phospho-alpha-D-ribose 1-diphosphate: step 9/9.</text>
</comment>
<comment type="cofactor">
    <cofactor evidence="3">
        <name>Zn(2+)</name>
        <dbReference type="ChEBI" id="CHEBI:29105"/>
    </cofactor>
</comment>
<keyword evidence="10 19" id="KW-0547">Nucleotide-binding</keyword>
<evidence type="ECO:0000256" key="5">
    <source>
        <dbReference type="ARBA" id="ARBA00005169"/>
    </source>
</evidence>
<dbReference type="GO" id="GO:0004635">
    <property type="term" value="F:phosphoribosyl-AMP cyclohydrolase activity"/>
    <property type="evidence" value="ECO:0007669"/>
    <property type="project" value="UniProtKB-UniRule"/>
</dbReference>
<organism evidence="22 23">
    <name type="scientific">Polytolypa hystricis (strain UAMH7299)</name>
    <dbReference type="NCBI Taxonomy" id="1447883"/>
    <lineage>
        <taxon>Eukaryota</taxon>
        <taxon>Fungi</taxon>
        <taxon>Dikarya</taxon>
        <taxon>Ascomycota</taxon>
        <taxon>Pezizomycotina</taxon>
        <taxon>Eurotiomycetes</taxon>
        <taxon>Eurotiomycetidae</taxon>
        <taxon>Onygenales</taxon>
        <taxon>Onygenales incertae sedis</taxon>
        <taxon>Polytolypa</taxon>
    </lineage>
</organism>
<dbReference type="InterPro" id="IPR002496">
    <property type="entry name" value="PRib_AMP_CycHydrolase_dom"/>
</dbReference>
<dbReference type="EC" id="3.5.4.19" evidence="19"/>
<evidence type="ECO:0000256" key="19">
    <source>
        <dbReference type="PIRNR" id="PIRNR001257"/>
    </source>
</evidence>
<dbReference type="Gene3D" id="1.20.5.1300">
    <property type="match status" value="1"/>
</dbReference>
<evidence type="ECO:0000256" key="18">
    <source>
        <dbReference type="ARBA" id="ARBA00049489"/>
    </source>
</evidence>
<evidence type="ECO:0000256" key="10">
    <source>
        <dbReference type="ARBA" id="ARBA00022741"/>
    </source>
</evidence>
<dbReference type="NCBIfam" id="TIGR03188">
    <property type="entry name" value="histidine_hisI"/>
    <property type="match status" value="1"/>
</dbReference>
<dbReference type="CDD" id="cd06572">
    <property type="entry name" value="Histidinol_dh"/>
    <property type="match status" value="1"/>
</dbReference>
<keyword evidence="14 19" id="KW-0560">Oxidoreductase</keyword>
<evidence type="ECO:0000256" key="16">
    <source>
        <dbReference type="ARBA" id="ARBA00023102"/>
    </source>
</evidence>
<evidence type="ECO:0000256" key="6">
    <source>
        <dbReference type="ARBA" id="ARBA00005204"/>
    </source>
</evidence>
<accession>A0A2B7Z5L9</accession>
<dbReference type="Proteomes" id="UP000224634">
    <property type="component" value="Unassembled WGS sequence"/>
</dbReference>
<feature type="compositionally biased region" description="Basic and acidic residues" evidence="20">
    <location>
        <begin position="413"/>
        <end position="423"/>
    </location>
</feature>
<dbReference type="SUPFAM" id="SSF141734">
    <property type="entry name" value="HisI-like"/>
    <property type="match status" value="1"/>
</dbReference>
<dbReference type="InterPro" id="IPR016161">
    <property type="entry name" value="Ald_DH/histidinol_DH"/>
</dbReference>
<comment type="similarity">
    <text evidence="7 19">In the C-terminal section; belongs to the histidinol dehydrogenase family.</text>
</comment>
<dbReference type="PIRSF" id="PIRSF001257">
    <property type="entry name" value="His_trifunctional"/>
    <property type="match status" value="1"/>
</dbReference>
<dbReference type="InterPro" id="IPR038019">
    <property type="entry name" value="PRib_AMP_CycHydrolase_sf"/>
</dbReference>
<evidence type="ECO:0000256" key="9">
    <source>
        <dbReference type="ARBA" id="ARBA00022723"/>
    </source>
</evidence>
<comment type="catalytic activity">
    <reaction evidence="2 19">
        <text>1-(5-phospho-beta-D-ribosyl)-ATP + H2O = 1-(5-phospho-beta-D-ribosyl)-5'-AMP + diphosphate + H(+)</text>
        <dbReference type="Rhea" id="RHEA:22828"/>
        <dbReference type="ChEBI" id="CHEBI:15377"/>
        <dbReference type="ChEBI" id="CHEBI:15378"/>
        <dbReference type="ChEBI" id="CHEBI:33019"/>
        <dbReference type="ChEBI" id="CHEBI:59457"/>
        <dbReference type="ChEBI" id="CHEBI:73183"/>
        <dbReference type="EC" id="3.6.1.31"/>
    </reaction>
</comment>
<dbReference type="NCBIfam" id="TIGR00069">
    <property type="entry name" value="hisD"/>
    <property type="match status" value="1"/>
</dbReference>
<dbReference type="FunFam" id="3.40.50.1980:FF:000002">
    <property type="entry name" value="Histidinol dehydrogenase, chloroplastic"/>
    <property type="match status" value="1"/>
</dbReference>
<dbReference type="PROSITE" id="PS00611">
    <property type="entry name" value="HISOL_DEHYDROGENASE"/>
    <property type="match status" value="1"/>
</dbReference>
<dbReference type="OrthoDB" id="1703565at2759"/>
<comment type="catalytic activity">
    <reaction evidence="1 19">
        <text>1-(5-phospho-beta-D-ribosyl)-5'-AMP + H2O = 1-(5-phospho-beta-D-ribosyl)-5-[(5-phospho-beta-D-ribosylamino)methylideneamino]imidazole-4-carboxamide</text>
        <dbReference type="Rhea" id="RHEA:20049"/>
        <dbReference type="ChEBI" id="CHEBI:15377"/>
        <dbReference type="ChEBI" id="CHEBI:58435"/>
        <dbReference type="ChEBI" id="CHEBI:59457"/>
        <dbReference type="EC" id="3.5.4.19"/>
    </reaction>
</comment>
<keyword evidence="11 19" id="KW-0378">Hydrolase</keyword>
<comment type="pathway">
    <text evidence="5">Amino-acid biosynthesis; L-histidine biosynthesis; L-histidine from 5-phospho-alpha-D-ribose 1-diphosphate: step 3/9.</text>
</comment>
<dbReference type="SUPFAM" id="SSF53720">
    <property type="entry name" value="ALDH-like"/>
    <property type="match status" value="1"/>
</dbReference>
<evidence type="ECO:0000256" key="2">
    <source>
        <dbReference type="ARBA" id="ARBA00001460"/>
    </source>
</evidence>
<evidence type="ECO:0000259" key="21">
    <source>
        <dbReference type="Pfam" id="PF01502"/>
    </source>
</evidence>
<keyword evidence="9" id="KW-0479">Metal-binding</keyword>
<keyword evidence="16 19" id="KW-0368">Histidine biosynthesis</keyword>
<evidence type="ECO:0000313" key="23">
    <source>
        <dbReference type="Proteomes" id="UP000224634"/>
    </source>
</evidence>
<dbReference type="Pfam" id="PF00815">
    <property type="entry name" value="Histidinol_dh"/>
    <property type="match status" value="1"/>
</dbReference>
<keyword evidence="8 19" id="KW-0028">Amino-acid biosynthesis</keyword>
<dbReference type="Gene3D" id="3.10.20.810">
    <property type="entry name" value="Phosphoribosyl-AMP cyclohydrolase"/>
    <property type="match status" value="1"/>
</dbReference>
<feature type="region of interest" description="Disordered" evidence="20">
    <location>
        <begin position="399"/>
        <end position="423"/>
    </location>
</feature>
<evidence type="ECO:0000256" key="13">
    <source>
        <dbReference type="ARBA" id="ARBA00022840"/>
    </source>
</evidence>
<keyword evidence="17" id="KW-0511">Multifunctional enzyme</keyword>
<comment type="catalytic activity">
    <reaction evidence="18 19">
        <text>L-histidinol + 2 NAD(+) + H2O = L-histidine + 2 NADH + 3 H(+)</text>
        <dbReference type="Rhea" id="RHEA:20641"/>
        <dbReference type="ChEBI" id="CHEBI:15377"/>
        <dbReference type="ChEBI" id="CHEBI:15378"/>
        <dbReference type="ChEBI" id="CHEBI:57540"/>
        <dbReference type="ChEBI" id="CHEBI:57595"/>
        <dbReference type="ChEBI" id="CHEBI:57699"/>
        <dbReference type="ChEBI" id="CHEBI:57945"/>
        <dbReference type="EC" id="1.1.1.23"/>
    </reaction>
</comment>
<evidence type="ECO:0000256" key="15">
    <source>
        <dbReference type="ARBA" id="ARBA00023027"/>
    </source>
</evidence>
<dbReference type="GO" id="GO:0046872">
    <property type="term" value="F:metal ion binding"/>
    <property type="evidence" value="ECO:0007669"/>
    <property type="project" value="UniProtKB-KW"/>
</dbReference>
<evidence type="ECO:0000256" key="1">
    <source>
        <dbReference type="ARBA" id="ARBA00000024"/>
    </source>
</evidence>
<evidence type="ECO:0000256" key="14">
    <source>
        <dbReference type="ARBA" id="ARBA00023002"/>
    </source>
</evidence>
<evidence type="ECO:0000256" key="7">
    <source>
        <dbReference type="ARBA" id="ARBA00008260"/>
    </source>
</evidence>
<keyword evidence="15 19" id="KW-0520">NAD</keyword>
<evidence type="ECO:0000256" key="8">
    <source>
        <dbReference type="ARBA" id="ARBA00022605"/>
    </source>
</evidence>
<dbReference type="Pfam" id="PF01502">
    <property type="entry name" value="PRA-CH"/>
    <property type="match status" value="1"/>
</dbReference>
<keyword evidence="12" id="KW-0862">Zinc</keyword>
<dbReference type="InterPro" id="IPR008179">
    <property type="entry name" value="HisE"/>
</dbReference>
<comment type="caution">
    <text evidence="22">The sequence shown here is derived from an EMBL/GenBank/DDBJ whole genome shotgun (WGS) entry which is preliminary data.</text>
</comment>
<reference evidence="22 23" key="1">
    <citation type="submission" date="2017-10" db="EMBL/GenBank/DDBJ databases">
        <title>Comparative genomics in systemic dimorphic fungi from Ajellomycetaceae.</title>
        <authorList>
            <person name="Munoz J.F."/>
            <person name="Mcewen J.G."/>
            <person name="Clay O.K."/>
            <person name="Cuomo C.A."/>
        </authorList>
    </citation>
    <scope>NUCLEOTIDE SEQUENCE [LARGE SCALE GENOMIC DNA]</scope>
    <source>
        <strain evidence="22 23">UAMH7299</strain>
    </source>
</reference>
<dbReference type="InterPro" id="IPR016298">
    <property type="entry name" value="Histidine_synth_trifunct"/>
</dbReference>
<dbReference type="EC" id="1.1.1.23" evidence="19"/>
<dbReference type="InterPro" id="IPR012131">
    <property type="entry name" value="Hstdl_DH"/>
</dbReference>
<dbReference type="PANTHER" id="PTHR21256">
    <property type="entry name" value="HISTIDINOL DEHYDROGENASE HDH"/>
    <property type="match status" value="1"/>
</dbReference>
<evidence type="ECO:0000256" key="12">
    <source>
        <dbReference type="ARBA" id="ARBA00022833"/>
    </source>
</evidence>
<dbReference type="UniPathway" id="UPA00031">
    <property type="reaction ID" value="UER00007"/>
</dbReference>
<dbReference type="GO" id="GO:0000105">
    <property type="term" value="P:L-histidine biosynthetic process"/>
    <property type="evidence" value="ECO:0007669"/>
    <property type="project" value="UniProtKB-UniRule"/>
</dbReference>
<dbReference type="GO" id="GO:0051287">
    <property type="term" value="F:NAD binding"/>
    <property type="evidence" value="ECO:0007669"/>
    <property type="project" value="UniProtKB-UniRule"/>
</dbReference>
<dbReference type="InterPro" id="IPR001692">
    <property type="entry name" value="Histidinol_DH_CS"/>
</dbReference>
<dbReference type="GO" id="GO:0004636">
    <property type="term" value="F:phosphoribosyl-ATP diphosphatase activity"/>
    <property type="evidence" value="ECO:0007669"/>
    <property type="project" value="UniProtKB-UniRule"/>
</dbReference>
<protein>
    <recommendedName>
        <fullName evidence="19">Histidine biosynthesis trifunctional protein</fullName>
    </recommendedName>
    <domain>
        <recommendedName>
            <fullName evidence="19">Phosphoribosyl-AMP cyclohydrolase</fullName>
            <ecNumber evidence="19">3.5.4.19</ecNumber>
        </recommendedName>
    </domain>
    <domain>
        <recommendedName>
            <fullName evidence="19">Phosphoribosyl-ATP pyrophosphohydrolase</fullName>
            <ecNumber evidence="19">3.6.1.31</ecNumber>
        </recommendedName>
    </domain>
    <domain>
        <recommendedName>
            <fullName evidence="19">Histidinol dehydrogenase</fullName>
            <shortName evidence="19">HDH</shortName>
            <ecNumber evidence="19">1.1.1.23</ecNumber>
        </recommendedName>
    </domain>
</protein>
<dbReference type="HAMAP" id="MF_01024">
    <property type="entry name" value="HisD"/>
    <property type="match status" value="1"/>
</dbReference>
<dbReference type="Gene3D" id="1.10.287.1080">
    <property type="entry name" value="MazG-like"/>
    <property type="match status" value="1"/>
</dbReference>
<evidence type="ECO:0000256" key="20">
    <source>
        <dbReference type="SAM" id="MobiDB-lite"/>
    </source>
</evidence>
<sequence>MGIPFLISVDPETVSTASPTGLTLKQISYFGRVLLQSCDLEQALSFLRVNFSVLDVYVDATAIKSTGNIVDILNAGAARALVSLDQLNALSIEQTLPSSRLLVSVTSIDEISALKTWVAEKPEERREVSVHNAAEAAIDSSVSELLDEPVVKEVFRSYTAVTTQTTQLVNEQENVISVIPSTALSLEDDEISPVKLLVAGATPDSNNGLYATVVTDERGVTLGFVWSSEKSISEALKTGTGVYQSRKRGLWYKGQSSGDTQDLIRMDFDCDSDCLLFVVRQKGKGFCHLGTASCFGPYTGLSRLQKTLQTRKQAAPAGSYTARLFNDSKLVQAKIMEEAEELCEATAKEDIASEAADLLYFALTKCVAAGVSLEEVERNLDLKNLKVTRRKGDAKQAWAQKVGLQTQKPAEQPAREAPQKEYTRDDRIEMKRIITASTSKEVVKEALQRPSQKSNDAIVALVKPIIQDVQQNGDTAVLKYTQKFENATSLTSPVLKAPFAKELMQLSPETIKAIDVSYENIRKFHAAQKEDKPLQVETMPGVVCSRFVRPIERVGLYVPGGTAVLPSTALMLGVPAMVAGCKKIVIASPPRSDGSISPEIVYIAHKVGAESIVLAGGAQAIAAMAYGTESITKVDKILGPGNQFVTAAKMLVSNDTSAGVGMDMPAGPSEVLVIADEYSNPAFVASDLLSQAEHGVDSQVILIAVNLDDAALKAIEDELHEQASALPRVDIVKGSIEHSVTFVVKDIEEAMALSNDYAPEHLILQVRDAADLVPLVENAGSVFVGEWTPESVGDYSAGVNHSLPTYGYAKQYSGVNLASFVKHITSSNLTAEGLRNVSEAVMQLASVEGLDAHGRAVGIRMEYMDKHKV</sequence>
<dbReference type="CDD" id="cd11546">
    <property type="entry name" value="NTP-PPase_His4"/>
    <property type="match status" value="1"/>
</dbReference>
<dbReference type="Gene3D" id="3.40.50.1980">
    <property type="entry name" value="Nitrogenase molybdenum iron protein domain"/>
    <property type="match status" value="2"/>
</dbReference>
<dbReference type="FunFam" id="3.40.50.1980:FF:000001">
    <property type="entry name" value="Histidinol dehydrogenase"/>
    <property type="match status" value="1"/>
</dbReference>
<dbReference type="InterPro" id="IPR021130">
    <property type="entry name" value="PRib-ATP_PPHydrolase-like"/>
</dbReference>
<evidence type="ECO:0000256" key="11">
    <source>
        <dbReference type="ARBA" id="ARBA00022801"/>
    </source>
</evidence>
<feature type="domain" description="Phosphoribosyl-AMP cyclohydrolase" evidence="21">
    <location>
        <begin position="225"/>
        <end position="295"/>
    </location>
</feature>
<dbReference type="GO" id="GO:0005524">
    <property type="term" value="F:ATP binding"/>
    <property type="evidence" value="ECO:0007669"/>
    <property type="project" value="UniProtKB-UniRule"/>
</dbReference>
<keyword evidence="13 19" id="KW-0067">ATP-binding</keyword>
<gene>
    <name evidence="22" type="ORF">AJ80_00037</name>
</gene>
<dbReference type="SUPFAM" id="SSF101386">
    <property type="entry name" value="all-alpha NTP pyrophosphatases"/>
    <property type="match status" value="1"/>
</dbReference>
<dbReference type="PRINTS" id="PR00083">
    <property type="entry name" value="HOLDHDRGNASE"/>
</dbReference>
<dbReference type="Pfam" id="PF01503">
    <property type="entry name" value="PRA-PH"/>
    <property type="match status" value="1"/>
</dbReference>
<name>A0A2B7Z5L9_POLH7</name>
<dbReference type="FunFam" id="3.10.20.810:FF:000002">
    <property type="entry name" value="Histidine biosynthesis trifunctional protein"/>
    <property type="match status" value="1"/>
</dbReference>
<dbReference type="FunFam" id="1.20.5.1300:FF:000002">
    <property type="entry name" value="Histidinol dehydrogenase, chloroplastic"/>
    <property type="match status" value="1"/>
</dbReference>
<dbReference type="STRING" id="1447883.A0A2B7Z5L9"/>
<dbReference type="PANTHER" id="PTHR21256:SF2">
    <property type="entry name" value="HISTIDINE BIOSYNTHESIS TRIFUNCTIONAL PROTEIN"/>
    <property type="match status" value="1"/>
</dbReference>
<dbReference type="EC" id="3.6.1.31" evidence="19"/>
<evidence type="ECO:0000256" key="4">
    <source>
        <dbReference type="ARBA" id="ARBA00004940"/>
    </source>
</evidence>